<protein>
    <recommendedName>
        <fullName evidence="1">M23ase beta-sheet core domain-containing protein</fullName>
    </recommendedName>
</protein>
<dbReference type="CDD" id="cd12797">
    <property type="entry name" value="M23_peptidase"/>
    <property type="match status" value="1"/>
</dbReference>
<name>A0A512B7F1_9BACT</name>
<gene>
    <name evidence="2" type="ORF">SAE01_03820</name>
</gene>
<dbReference type="GO" id="GO:0004222">
    <property type="term" value="F:metalloendopeptidase activity"/>
    <property type="evidence" value="ECO:0007669"/>
    <property type="project" value="TreeGrafter"/>
</dbReference>
<evidence type="ECO:0000259" key="1">
    <source>
        <dbReference type="Pfam" id="PF01551"/>
    </source>
</evidence>
<keyword evidence="3" id="KW-1185">Reference proteome</keyword>
<evidence type="ECO:0000313" key="2">
    <source>
        <dbReference type="EMBL" id="GEO07886.1"/>
    </source>
</evidence>
<evidence type="ECO:0000313" key="3">
    <source>
        <dbReference type="Proteomes" id="UP000321513"/>
    </source>
</evidence>
<dbReference type="SUPFAM" id="SSF51261">
    <property type="entry name" value="Duplicated hybrid motif"/>
    <property type="match status" value="1"/>
</dbReference>
<dbReference type="Gene3D" id="2.60.120.380">
    <property type="match status" value="1"/>
</dbReference>
<dbReference type="InterPro" id="IPR016047">
    <property type="entry name" value="M23ase_b-sheet_dom"/>
</dbReference>
<dbReference type="Gene3D" id="2.70.70.10">
    <property type="entry name" value="Glucose Permease (Domain IIA)"/>
    <property type="match status" value="1"/>
</dbReference>
<dbReference type="EMBL" id="BJYT01000001">
    <property type="protein sequence ID" value="GEO07886.1"/>
    <property type="molecule type" value="Genomic_DNA"/>
</dbReference>
<dbReference type="PANTHER" id="PTHR21666:SF268">
    <property type="entry name" value="PEPTIDASE M23 DOMAIN-CONTAINING PROTEIN"/>
    <property type="match status" value="1"/>
</dbReference>
<dbReference type="PROSITE" id="PS51257">
    <property type="entry name" value="PROKAR_LIPOPROTEIN"/>
    <property type="match status" value="1"/>
</dbReference>
<dbReference type="Pfam" id="PF01551">
    <property type="entry name" value="Peptidase_M23"/>
    <property type="match status" value="1"/>
</dbReference>
<proteinExistence type="predicted"/>
<dbReference type="InterPro" id="IPR050570">
    <property type="entry name" value="Cell_wall_metabolism_enzyme"/>
</dbReference>
<comment type="caution">
    <text evidence="2">The sequence shown here is derived from an EMBL/GenBank/DDBJ whole genome shotgun (WGS) entry which is preliminary data.</text>
</comment>
<accession>A0A512B7F1</accession>
<dbReference type="AlphaFoldDB" id="A0A512B7F1"/>
<organism evidence="2 3">
    <name type="scientific">Segetibacter aerophilus</name>
    <dbReference type="NCBI Taxonomy" id="670293"/>
    <lineage>
        <taxon>Bacteria</taxon>
        <taxon>Pseudomonadati</taxon>
        <taxon>Bacteroidota</taxon>
        <taxon>Chitinophagia</taxon>
        <taxon>Chitinophagales</taxon>
        <taxon>Chitinophagaceae</taxon>
        <taxon>Segetibacter</taxon>
    </lineage>
</organism>
<sequence length="380" mass="41198">MKKFLSYLAVIVLLGTSCKSVKNIFAAKTPHEKYAEKLEDRHLDETPEGRQWLALSKRALEDAQAIQLPYRQNGHFHSDRPGALALEFEGKFGERITFDLTKKTAGRFVIFADLFKQNEKTSRLLSADTSATQFSFDIEETGSYILRLQPQLFNSGDYTLSISVGPSLGFPVSGGKASIGSYWGDNRDAGKRSHEGIDIFAPKLTSAVAGADGVITGVREGGLGGKTVWLKVKDKNTFLYYAHLDKQLVQEGKLVKQGEVVGLVGNTGNAIHTPSHLHFGVYTSDGPVNPLPFVNRTIKTAPAVPAKSLSGSLKLLKAQKTAQGILIKANTELVPLAVNAKGYLAELPDGNIIQTPFNAVKVQQQPARLIAQPVASVVTK</sequence>
<dbReference type="PANTHER" id="PTHR21666">
    <property type="entry name" value="PEPTIDASE-RELATED"/>
    <property type="match status" value="1"/>
</dbReference>
<feature type="domain" description="M23ase beta-sheet core" evidence="1">
    <location>
        <begin position="193"/>
        <end position="290"/>
    </location>
</feature>
<reference evidence="2 3" key="1">
    <citation type="submission" date="2019-07" db="EMBL/GenBank/DDBJ databases">
        <title>Whole genome shotgun sequence of Segetibacter aerophilus NBRC 106135.</title>
        <authorList>
            <person name="Hosoyama A."/>
            <person name="Uohara A."/>
            <person name="Ohji S."/>
            <person name="Ichikawa N."/>
        </authorList>
    </citation>
    <scope>NUCLEOTIDE SEQUENCE [LARGE SCALE GENOMIC DNA]</scope>
    <source>
        <strain evidence="2 3">NBRC 106135</strain>
    </source>
</reference>
<dbReference type="InterPro" id="IPR011055">
    <property type="entry name" value="Dup_hybrid_motif"/>
</dbReference>
<dbReference type="Proteomes" id="UP000321513">
    <property type="component" value="Unassembled WGS sequence"/>
</dbReference>
<dbReference type="OrthoDB" id="9810477at2"/>
<dbReference type="RefSeq" id="WP_147201836.1">
    <property type="nucleotide sequence ID" value="NZ_BJYT01000001.1"/>
</dbReference>